<proteinExistence type="predicted"/>
<evidence type="ECO:0000313" key="1">
    <source>
        <dbReference type="EMBL" id="AWM41747.1"/>
    </source>
</evidence>
<dbReference type="EMBL" id="CP025958">
    <property type="protein sequence ID" value="AWM41747.1"/>
    <property type="molecule type" value="Genomic_DNA"/>
</dbReference>
<keyword evidence="2" id="KW-1185">Reference proteome</keyword>
<dbReference type="KEGG" id="gog:C1280_35285"/>
<reference evidence="1 2" key="1">
    <citation type="submission" date="2018-01" db="EMBL/GenBank/DDBJ databases">
        <title>G. obscuriglobus.</title>
        <authorList>
            <person name="Franke J."/>
            <person name="Blomberg W."/>
            <person name="Selmecki A."/>
        </authorList>
    </citation>
    <scope>NUCLEOTIDE SEQUENCE [LARGE SCALE GENOMIC DNA]</scope>
    <source>
        <strain evidence="1 2">DSM 5831</strain>
    </source>
</reference>
<organism evidence="1 2">
    <name type="scientific">Gemmata obscuriglobus</name>
    <dbReference type="NCBI Taxonomy" id="114"/>
    <lineage>
        <taxon>Bacteria</taxon>
        <taxon>Pseudomonadati</taxon>
        <taxon>Planctomycetota</taxon>
        <taxon>Planctomycetia</taxon>
        <taxon>Gemmatales</taxon>
        <taxon>Gemmataceae</taxon>
        <taxon>Gemmata</taxon>
    </lineage>
</organism>
<protein>
    <submittedName>
        <fullName evidence="1">Uncharacterized protein</fullName>
    </submittedName>
</protein>
<name>A0A2Z3HDS5_9BACT</name>
<evidence type="ECO:0000313" key="2">
    <source>
        <dbReference type="Proteomes" id="UP000245802"/>
    </source>
</evidence>
<dbReference type="AlphaFoldDB" id="A0A2Z3HDS5"/>
<dbReference type="RefSeq" id="WP_109571403.1">
    <property type="nucleotide sequence ID" value="NZ_CP025958.1"/>
</dbReference>
<sequence>MMLTVAALPAPDAQSRKALWEITAIEFRTQHTFTFFAVTLSASEPPDTDAAWRAVRGGDNPGAIAVHSVRRVSRIRTAETAGRLAGTVFCDVVADLRPRAVAPARLGYDA</sequence>
<gene>
    <name evidence="1" type="ORF">C1280_35285</name>
</gene>
<accession>A0A2Z3HDS5</accession>
<dbReference type="Proteomes" id="UP000245802">
    <property type="component" value="Chromosome"/>
</dbReference>